<accession>A0ABQ6WLE0</accession>
<keyword evidence="2" id="KW-1185">Reference proteome</keyword>
<proteinExistence type="predicted"/>
<sequence length="95" mass="10141">MSRPQCVAVPKAECQRSPVVSMVIMHGDPFRITVSHKNDLEGVQWKALSSTPDAPEPSPITVAVGMLLDIEGTPLQNKVAAVYGNILSANCSLLL</sequence>
<protein>
    <submittedName>
        <fullName evidence="1">Uncharacterized protein</fullName>
    </submittedName>
</protein>
<dbReference type="Proteomes" id="UP000325395">
    <property type="component" value="Unassembled WGS sequence"/>
</dbReference>
<gene>
    <name evidence="1" type="ORF">BDV36DRAFT_255345</name>
</gene>
<evidence type="ECO:0000313" key="2">
    <source>
        <dbReference type="Proteomes" id="UP000325395"/>
    </source>
</evidence>
<name>A0ABQ6WLE0_9EURO</name>
<reference evidence="1 2" key="1">
    <citation type="submission" date="2019-04" db="EMBL/GenBank/DDBJ databases">
        <authorList>
            <consortium name="DOE Joint Genome Institute"/>
            <person name="Mondo S."/>
            <person name="Kjaerbolling I."/>
            <person name="Vesth T."/>
            <person name="Frisvad J.C."/>
            <person name="Nybo J.L."/>
            <person name="Theobald S."/>
            <person name="Kildgaard S."/>
            <person name="Isbrandt T."/>
            <person name="Kuo A."/>
            <person name="Sato A."/>
            <person name="Lyhne E.K."/>
            <person name="Kogle M.E."/>
            <person name="Wiebenga A."/>
            <person name="Kun R.S."/>
            <person name="Lubbers R.J."/>
            <person name="Makela M.R."/>
            <person name="Barry K."/>
            <person name="Chovatia M."/>
            <person name="Clum A."/>
            <person name="Daum C."/>
            <person name="Haridas S."/>
            <person name="He G."/>
            <person name="LaButti K."/>
            <person name="Lipzen A."/>
            <person name="Riley R."/>
            <person name="Salamov A."/>
            <person name="Simmons B.A."/>
            <person name="Magnuson J.K."/>
            <person name="Henrissat B."/>
            <person name="Mortensen U.H."/>
            <person name="Larsen T.O."/>
            <person name="Devries R.P."/>
            <person name="Grigoriev I.V."/>
            <person name="Machida M."/>
            <person name="Baker S.E."/>
            <person name="Andersen M.R."/>
            <person name="Cantor M.N."/>
            <person name="Hua S.X."/>
        </authorList>
    </citation>
    <scope>NUCLEOTIDE SEQUENCE [LARGE SCALE GENOMIC DNA]</scope>
    <source>
        <strain evidence="1 2">CBS 117616</strain>
    </source>
</reference>
<organism evidence="1 2">
    <name type="scientific">Aspergillus pseudocaelatus</name>
    <dbReference type="NCBI Taxonomy" id="1825620"/>
    <lineage>
        <taxon>Eukaryota</taxon>
        <taxon>Fungi</taxon>
        <taxon>Dikarya</taxon>
        <taxon>Ascomycota</taxon>
        <taxon>Pezizomycotina</taxon>
        <taxon>Eurotiomycetes</taxon>
        <taxon>Eurotiomycetidae</taxon>
        <taxon>Eurotiales</taxon>
        <taxon>Aspergillaceae</taxon>
        <taxon>Aspergillus</taxon>
        <taxon>Aspergillus subgen. Circumdati</taxon>
    </lineage>
</organism>
<evidence type="ECO:0000313" key="1">
    <source>
        <dbReference type="EMBL" id="KAE8417898.1"/>
    </source>
</evidence>
<dbReference type="EMBL" id="ML735732">
    <property type="protein sequence ID" value="KAE8417898.1"/>
    <property type="molecule type" value="Genomic_DNA"/>
</dbReference>